<dbReference type="EMBL" id="PEBX01000018">
    <property type="protein sequence ID" value="PTQ56815.1"/>
    <property type="molecule type" value="Genomic_DNA"/>
</dbReference>
<comment type="caution">
    <text evidence="1">The sequence shown here is derived from an EMBL/GenBank/DDBJ whole genome shotgun (WGS) entry which is preliminary data.</text>
</comment>
<protein>
    <recommendedName>
        <fullName evidence="3">PhnG protein</fullName>
    </recommendedName>
</protein>
<dbReference type="Proteomes" id="UP000244338">
    <property type="component" value="Unassembled WGS sequence"/>
</dbReference>
<dbReference type="AlphaFoldDB" id="A0A2R6Y2E6"/>
<evidence type="ECO:0008006" key="3">
    <source>
        <dbReference type="Google" id="ProtNLM"/>
    </source>
</evidence>
<dbReference type="Pfam" id="PF06754">
    <property type="entry name" value="PhnG"/>
    <property type="match status" value="1"/>
</dbReference>
<accession>A0A2R6Y2E6</accession>
<dbReference type="InterPro" id="IPR009609">
    <property type="entry name" value="Phosphonate_metab_PhnG"/>
</dbReference>
<proteinExistence type="predicted"/>
<sequence length="142" mass="15888">MIFLRRQERTRLLLQFDLSLLEKEAAHICHAHHCQTLKAPAPGLVMVTIQESVEGDYFYAGEVLVTECKVTVDGIIGLGLVKGYDTRRAKALAIIDAAFRADFPEVKSIEGKLEAFKIDLEQSLNKEANSLAKTRVQFETIL</sequence>
<evidence type="ECO:0000313" key="2">
    <source>
        <dbReference type="Proteomes" id="UP000244338"/>
    </source>
</evidence>
<organism evidence="1 2">
    <name type="scientific">Candidatus Carbonibacillus altaicus</name>
    <dbReference type="NCBI Taxonomy" id="2163959"/>
    <lineage>
        <taxon>Bacteria</taxon>
        <taxon>Bacillati</taxon>
        <taxon>Bacillota</taxon>
        <taxon>Bacilli</taxon>
        <taxon>Bacillales</taxon>
        <taxon>Candidatus Carbonibacillus</taxon>
    </lineage>
</organism>
<gene>
    <name evidence="1" type="ORF">BSOLF_2617</name>
</gene>
<dbReference type="GO" id="GO:0019634">
    <property type="term" value="P:organic phosphonate metabolic process"/>
    <property type="evidence" value="ECO:0007669"/>
    <property type="project" value="InterPro"/>
</dbReference>
<dbReference type="GO" id="GO:0015716">
    <property type="term" value="P:organic phosphonate transport"/>
    <property type="evidence" value="ECO:0007669"/>
    <property type="project" value="InterPro"/>
</dbReference>
<dbReference type="NCBIfam" id="TIGR03293">
    <property type="entry name" value="PhnG_redo"/>
    <property type="match status" value="1"/>
</dbReference>
<reference evidence="2" key="1">
    <citation type="journal article" date="2018" name="Sci. Rep.">
        <title>Lignite coal burning seam in the remote Altai Mountains harbors a hydrogen-driven thermophilic microbial community.</title>
        <authorList>
            <person name="Kadnikov V.V."/>
            <person name="Mardanov A.V."/>
            <person name="Ivasenko D.A."/>
            <person name="Antsiferov D.V."/>
            <person name="Beletsky A.V."/>
            <person name="Karnachuk O.V."/>
            <person name="Ravin N.V."/>
        </authorList>
    </citation>
    <scope>NUCLEOTIDE SEQUENCE [LARGE SCALE GENOMIC DNA]</scope>
</reference>
<name>A0A2R6Y2E6_9BACL</name>
<evidence type="ECO:0000313" key="1">
    <source>
        <dbReference type="EMBL" id="PTQ56815.1"/>
    </source>
</evidence>